<dbReference type="GO" id="GO:0006508">
    <property type="term" value="P:proteolysis"/>
    <property type="evidence" value="ECO:0007669"/>
    <property type="project" value="InterPro"/>
</dbReference>
<dbReference type="GO" id="GO:0004180">
    <property type="term" value="F:carboxypeptidase activity"/>
    <property type="evidence" value="ECO:0007669"/>
    <property type="project" value="UniProtKB-KW"/>
</dbReference>
<evidence type="ECO:0000313" key="3">
    <source>
        <dbReference type="Proteomes" id="UP000306544"/>
    </source>
</evidence>
<name>A0A5R9AH55_9MICC</name>
<accession>A0A5R9AH55</accession>
<evidence type="ECO:0000313" key="2">
    <source>
        <dbReference type="EMBL" id="TLP77166.1"/>
    </source>
</evidence>
<dbReference type="CDD" id="cd14852">
    <property type="entry name" value="LD-carboxypeptidase"/>
    <property type="match status" value="1"/>
</dbReference>
<proteinExistence type="predicted"/>
<dbReference type="SUPFAM" id="SSF55166">
    <property type="entry name" value="Hedgehog/DD-peptidase"/>
    <property type="match status" value="1"/>
</dbReference>
<gene>
    <name evidence="2" type="ORF">FEF27_05605</name>
</gene>
<reference evidence="2 3" key="1">
    <citation type="submission" date="2019-05" db="EMBL/GenBank/DDBJ databases">
        <title>Nesterenkonia sp. GY239, isolated from the Southern Atlantic Ocean.</title>
        <authorList>
            <person name="Zhang G."/>
        </authorList>
    </citation>
    <scope>NUCLEOTIDE SEQUENCE [LARGE SCALE GENOMIC DNA]</scope>
    <source>
        <strain evidence="2 3">GY239</strain>
    </source>
</reference>
<sequence>MTGLAEKVLALGVAALAQLPQPHEVQASQASADPDSIHVLVNRQNPLQPVDYSPDDLVEVEVRTSAEEPVLLRMEAAESAEELFETAAEEGVTLAATSGYRSFDAQSELYSARYAEHGLEPTDEFAARPGYSEHQTGLALDVISIDNPECILGECFHETPEYEWLETSAQDFGFVIRYPEGAEDITGFAFEPWHLRYVGTETAAEVTEYELTLEEYWRQPAAPEYDSAEPNLR</sequence>
<feature type="domain" description="D-alanyl-D-alanine carboxypeptidase-like core" evidence="1">
    <location>
        <begin position="71"/>
        <end position="199"/>
    </location>
</feature>
<keyword evidence="2" id="KW-0645">Protease</keyword>
<dbReference type="InterPro" id="IPR058193">
    <property type="entry name" value="VanY/YodJ_core_dom"/>
</dbReference>
<dbReference type="InterPro" id="IPR052179">
    <property type="entry name" value="DD-CPase-like"/>
</dbReference>
<dbReference type="Gene3D" id="3.30.1380.10">
    <property type="match status" value="1"/>
</dbReference>
<keyword evidence="2" id="KW-0121">Carboxypeptidase</keyword>
<dbReference type="PANTHER" id="PTHR34385">
    <property type="entry name" value="D-ALANYL-D-ALANINE CARBOXYPEPTIDASE"/>
    <property type="match status" value="1"/>
</dbReference>
<dbReference type="RefSeq" id="WP_138169871.1">
    <property type="nucleotide sequence ID" value="NZ_VAWA01000005.1"/>
</dbReference>
<dbReference type="Pfam" id="PF02557">
    <property type="entry name" value="VanY"/>
    <property type="match status" value="1"/>
</dbReference>
<keyword evidence="2" id="KW-0378">Hydrolase</keyword>
<dbReference type="Proteomes" id="UP000306544">
    <property type="component" value="Unassembled WGS sequence"/>
</dbReference>
<keyword evidence="3" id="KW-1185">Reference proteome</keyword>
<organism evidence="2 3">
    <name type="scientific">Nesterenkonia sphaerica</name>
    <dbReference type="NCBI Taxonomy" id="1804988"/>
    <lineage>
        <taxon>Bacteria</taxon>
        <taxon>Bacillati</taxon>
        <taxon>Actinomycetota</taxon>
        <taxon>Actinomycetes</taxon>
        <taxon>Micrococcales</taxon>
        <taxon>Micrococcaceae</taxon>
        <taxon>Nesterenkonia</taxon>
    </lineage>
</organism>
<dbReference type="PANTHER" id="PTHR34385:SF1">
    <property type="entry name" value="PEPTIDOGLYCAN L-ALANYL-D-GLUTAMATE ENDOPEPTIDASE CWLK"/>
    <property type="match status" value="1"/>
</dbReference>
<protein>
    <submittedName>
        <fullName evidence="2">D-alanyl-D-alanine carboxypeptidase family protein</fullName>
    </submittedName>
</protein>
<dbReference type="InterPro" id="IPR003709">
    <property type="entry name" value="VanY-like_core_dom"/>
</dbReference>
<dbReference type="OrthoDB" id="9792074at2"/>
<dbReference type="AlphaFoldDB" id="A0A5R9AH55"/>
<dbReference type="EMBL" id="VAWA01000005">
    <property type="protein sequence ID" value="TLP77166.1"/>
    <property type="molecule type" value="Genomic_DNA"/>
</dbReference>
<evidence type="ECO:0000259" key="1">
    <source>
        <dbReference type="Pfam" id="PF02557"/>
    </source>
</evidence>
<dbReference type="InterPro" id="IPR009045">
    <property type="entry name" value="Zn_M74/Hedgehog-like"/>
</dbReference>
<comment type="caution">
    <text evidence="2">The sequence shown here is derived from an EMBL/GenBank/DDBJ whole genome shotgun (WGS) entry which is preliminary data.</text>
</comment>